<organism evidence="1 2">
    <name type="scientific">Pisum sativum</name>
    <name type="common">Garden pea</name>
    <name type="synonym">Lathyrus oleraceus</name>
    <dbReference type="NCBI Taxonomy" id="3888"/>
    <lineage>
        <taxon>Eukaryota</taxon>
        <taxon>Viridiplantae</taxon>
        <taxon>Streptophyta</taxon>
        <taxon>Embryophyta</taxon>
        <taxon>Tracheophyta</taxon>
        <taxon>Spermatophyta</taxon>
        <taxon>Magnoliopsida</taxon>
        <taxon>eudicotyledons</taxon>
        <taxon>Gunneridae</taxon>
        <taxon>Pentapetalae</taxon>
        <taxon>rosids</taxon>
        <taxon>fabids</taxon>
        <taxon>Fabales</taxon>
        <taxon>Fabaceae</taxon>
        <taxon>Papilionoideae</taxon>
        <taxon>50 kb inversion clade</taxon>
        <taxon>NPAAA clade</taxon>
        <taxon>Hologalegina</taxon>
        <taxon>IRL clade</taxon>
        <taxon>Fabeae</taxon>
        <taxon>Lathyrus</taxon>
    </lineage>
</organism>
<dbReference type="GO" id="GO:0008780">
    <property type="term" value="F:acyl-[acyl-carrier-protein]-UDP-N-acetylglucosamine O-acyltransferase activity"/>
    <property type="evidence" value="ECO:0007669"/>
    <property type="project" value="InterPro"/>
</dbReference>
<protein>
    <submittedName>
        <fullName evidence="1">Uncharacterized protein</fullName>
    </submittedName>
</protein>
<dbReference type="Proteomes" id="UP001058974">
    <property type="component" value="Chromosome 1"/>
</dbReference>
<keyword evidence="2" id="KW-1185">Reference proteome</keyword>
<dbReference type="Gramene" id="Psat01G0126800-T10">
    <property type="protein sequence ID" value="KAI5442138.1"/>
    <property type="gene ID" value="KIW84_011268"/>
</dbReference>
<sequence>MNHNFAAAKEKANMSLMKLSTRNSISSSLRIFQTSRFLSYVADDERVYASSSIIHPTATVHPNAILGQGVSIGPFCSISSSAKLGNGCRLYPGSHVFGNTELGDSCTLMT</sequence>
<dbReference type="SUPFAM" id="SSF51161">
    <property type="entry name" value="Trimeric LpxA-like enzymes"/>
    <property type="match status" value="1"/>
</dbReference>
<name>A0A9D4YM96_PEA</name>
<dbReference type="PANTHER" id="PTHR43480:SF1">
    <property type="entry name" value="ACYL-[ACYL-CARRIER-PROTEIN]--UDP-N-ACETYLGLUCOSAMINE O-ACYLTRANSFERASE, MITOCHONDRIAL-RELATED"/>
    <property type="match status" value="1"/>
</dbReference>
<evidence type="ECO:0000313" key="1">
    <source>
        <dbReference type="EMBL" id="KAI5442138.1"/>
    </source>
</evidence>
<dbReference type="InterPro" id="IPR010137">
    <property type="entry name" value="Lipid_A_LpxA"/>
</dbReference>
<dbReference type="Gene3D" id="2.160.10.10">
    <property type="entry name" value="Hexapeptide repeat proteins"/>
    <property type="match status" value="1"/>
</dbReference>
<gene>
    <name evidence="1" type="ORF">KIW84_011268</name>
</gene>
<dbReference type="GO" id="GO:0008610">
    <property type="term" value="P:lipid biosynthetic process"/>
    <property type="evidence" value="ECO:0007669"/>
    <property type="project" value="InterPro"/>
</dbReference>
<proteinExistence type="predicted"/>
<accession>A0A9D4YM96</accession>
<dbReference type="EMBL" id="JAMSHJ010000001">
    <property type="protein sequence ID" value="KAI5442138.1"/>
    <property type="molecule type" value="Genomic_DNA"/>
</dbReference>
<dbReference type="InterPro" id="IPR011004">
    <property type="entry name" value="Trimer_LpxA-like_sf"/>
</dbReference>
<dbReference type="PANTHER" id="PTHR43480">
    <property type="entry name" value="ACYL-[ACYL-CARRIER-PROTEIN]--UDP-N-ACETYLGLUCOSAMINE O-ACYLTRANSFERASE"/>
    <property type="match status" value="1"/>
</dbReference>
<reference evidence="1 2" key="1">
    <citation type="journal article" date="2022" name="Nat. Genet.">
        <title>Improved pea reference genome and pan-genome highlight genomic features and evolutionary characteristics.</title>
        <authorList>
            <person name="Yang T."/>
            <person name="Liu R."/>
            <person name="Luo Y."/>
            <person name="Hu S."/>
            <person name="Wang D."/>
            <person name="Wang C."/>
            <person name="Pandey M.K."/>
            <person name="Ge S."/>
            <person name="Xu Q."/>
            <person name="Li N."/>
            <person name="Li G."/>
            <person name="Huang Y."/>
            <person name="Saxena R.K."/>
            <person name="Ji Y."/>
            <person name="Li M."/>
            <person name="Yan X."/>
            <person name="He Y."/>
            <person name="Liu Y."/>
            <person name="Wang X."/>
            <person name="Xiang C."/>
            <person name="Varshney R.K."/>
            <person name="Ding H."/>
            <person name="Gao S."/>
            <person name="Zong X."/>
        </authorList>
    </citation>
    <scope>NUCLEOTIDE SEQUENCE [LARGE SCALE GENOMIC DNA]</scope>
    <source>
        <strain evidence="1 2">cv. Zhongwan 6</strain>
    </source>
</reference>
<comment type="caution">
    <text evidence="1">The sequence shown here is derived from an EMBL/GenBank/DDBJ whole genome shotgun (WGS) entry which is preliminary data.</text>
</comment>
<evidence type="ECO:0000313" key="2">
    <source>
        <dbReference type="Proteomes" id="UP001058974"/>
    </source>
</evidence>
<dbReference type="AlphaFoldDB" id="A0A9D4YM96"/>